<organism evidence="1 2">
    <name type="scientific">Leucogyrophana mollusca</name>
    <dbReference type="NCBI Taxonomy" id="85980"/>
    <lineage>
        <taxon>Eukaryota</taxon>
        <taxon>Fungi</taxon>
        <taxon>Dikarya</taxon>
        <taxon>Basidiomycota</taxon>
        <taxon>Agaricomycotina</taxon>
        <taxon>Agaricomycetes</taxon>
        <taxon>Agaricomycetidae</taxon>
        <taxon>Boletales</taxon>
        <taxon>Boletales incertae sedis</taxon>
        <taxon>Leucogyrophana</taxon>
    </lineage>
</organism>
<name>A0ACB8B8W6_9AGAM</name>
<comment type="caution">
    <text evidence="1">The sequence shown here is derived from an EMBL/GenBank/DDBJ whole genome shotgun (WGS) entry which is preliminary data.</text>
</comment>
<proteinExistence type="predicted"/>
<evidence type="ECO:0000313" key="2">
    <source>
        <dbReference type="Proteomes" id="UP000790709"/>
    </source>
</evidence>
<gene>
    <name evidence="1" type="ORF">BV22DRAFT_1037715</name>
</gene>
<dbReference type="Proteomes" id="UP000790709">
    <property type="component" value="Unassembled WGS sequence"/>
</dbReference>
<dbReference type="EMBL" id="MU266492">
    <property type="protein sequence ID" value="KAH7922251.1"/>
    <property type="molecule type" value="Genomic_DNA"/>
</dbReference>
<protein>
    <submittedName>
        <fullName evidence="1">Uncharacterized protein</fullName>
    </submittedName>
</protein>
<sequence length="535" mass="59461">MDTYPSGSEASDVEYDELDSSQGHGKGRDNTGGYRLTNVLKLPRATTYTALALYEQVISSDIDLEPEYQRDVVWPESKQIGLIDSIFRNFYVPPIIFVSHQLEDGSETKTCIDGKQRLTSIQRFMDGLIPHKDPFSNDKYWYKLSSVSQTSRGPGKLLHDKYRRLFANKQIVCIEYQDLPDGDEREIFQRVQLGMALTPAEKLQVLATPMAAFVRTLQAEYLSQEKPLGGETLDWDRSRGADFRCVAQALYVIAKYPSQLSVGTMPQVEKWLHTPTVKARGKGKKKAAEDEEEDDLSNNEAFLERIHDTFRILSGLVGEPSLSSLFLRPGWRVSPIEFITMCLLVSVHKNKLTRRQLAEQIGEMRKRVRAEHVDIRMNGRVAKTLIEFIKEIAGPAALPARELSANALKRHREAEGAEQSRKLKEKKGDSPPLPSLSRKKPSSSSMVIDDPPPSTTPVRSLVSTPHSAANHLSGSQVSIPAPLPPRPAPDRLAAVRAAKESISASSLASRMGVPVPRAPPSAPSALRDPYPSFGN</sequence>
<reference evidence="1" key="1">
    <citation type="journal article" date="2021" name="New Phytol.">
        <title>Evolutionary innovations through gain and loss of genes in the ectomycorrhizal Boletales.</title>
        <authorList>
            <person name="Wu G."/>
            <person name="Miyauchi S."/>
            <person name="Morin E."/>
            <person name="Kuo A."/>
            <person name="Drula E."/>
            <person name="Varga T."/>
            <person name="Kohler A."/>
            <person name="Feng B."/>
            <person name="Cao Y."/>
            <person name="Lipzen A."/>
            <person name="Daum C."/>
            <person name="Hundley H."/>
            <person name="Pangilinan J."/>
            <person name="Johnson J."/>
            <person name="Barry K."/>
            <person name="LaButti K."/>
            <person name="Ng V."/>
            <person name="Ahrendt S."/>
            <person name="Min B."/>
            <person name="Choi I.G."/>
            <person name="Park H."/>
            <person name="Plett J.M."/>
            <person name="Magnuson J."/>
            <person name="Spatafora J.W."/>
            <person name="Nagy L.G."/>
            <person name="Henrissat B."/>
            <person name="Grigoriev I.V."/>
            <person name="Yang Z.L."/>
            <person name="Xu J."/>
            <person name="Martin F.M."/>
        </authorList>
    </citation>
    <scope>NUCLEOTIDE SEQUENCE</scope>
    <source>
        <strain evidence="1">KUC20120723A-06</strain>
    </source>
</reference>
<evidence type="ECO:0000313" key="1">
    <source>
        <dbReference type="EMBL" id="KAH7922251.1"/>
    </source>
</evidence>
<accession>A0ACB8B8W6</accession>
<keyword evidence="2" id="KW-1185">Reference proteome</keyword>